<dbReference type="AlphaFoldDB" id="A0A1I5V419"/>
<reference evidence="2 3" key="1">
    <citation type="submission" date="2016-10" db="EMBL/GenBank/DDBJ databases">
        <authorList>
            <person name="de Groot N.N."/>
        </authorList>
    </citation>
    <scope>NUCLEOTIDE SEQUENCE [LARGE SCALE GENOMIC DNA]</scope>
    <source>
        <strain evidence="2 3">DSM 15893</strain>
    </source>
</reference>
<sequence>MSKPFSDDDIAAIYKDSATEAPSASLDDAILAYASKQTGHADSPDTETASPKGKSATPWWPIFGLAAGAMFVALLAPWQWVDQTLPGAQDIQPYSSPDVMMLEEIDIAPSAADSVPEAKLHKFAPPSEDAPRARSMKSALPEKLTVPAAPASSSAPAIKALESDMMADSEIIAEIGVIAPDPFLEIKALLEEGKETQARDTLRKLLEQQPALEAAIPAELQGLLNTGTDKQ</sequence>
<protein>
    <submittedName>
        <fullName evidence="2">Uncharacterized protein</fullName>
    </submittedName>
</protein>
<dbReference type="RefSeq" id="WP_017014901.1">
    <property type="nucleotide sequence ID" value="NZ_FOWR01000035.1"/>
</dbReference>
<proteinExistence type="predicted"/>
<organism evidence="2 3">
    <name type="scientific">Enterovibrio norvegicus DSM 15893</name>
    <dbReference type="NCBI Taxonomy" id="1121869"/>
    <lineage>
        <taxon>Bacteria</taxon>
        <taxon>Pseudomonadati</taxon>
        <taxon>Pseudomonadota</taxon>
        <taxon>Gammaproteobacteria</taxon>
        <taxon>Vibrionales</taxon>
        <taxon>Vibrionaceae</taxon>
        <taxon>Enterovibrio</taxon>
    </lineage>
</organism>
<keyword evidence="1" id="KW-0472">Membrane</keyword>
<evidence type="ECO:0000256" key="1">
    <source>
        <dbReference type="SAM" id="Phobius"/>
    </source>
</evidence>
<name>A0A1I5V419_9GAMM</name>
<dbReference type="OrthoDB" id="5917104at2"/>
<keyword evidence="1" id="KW-1133">Transmembrane helix</keyword>
<dbReference type="EMBL" id="FOWR01000035">
    <property type="protein sequence ID" value="SFQ01716.1"/>
    <property type="molecule type" value="Genomic_DNA"/>
</dbReference>
<feature type="transmembrane region" description="Helical" evidence="1">
    <location>
        <begin position="59"/>
        <end position="80"/>
    </location>
</feature>
<evidence type="ECO:0000313" key="3">
    <source>
        <dbReference type="Proteomes" id="UP000182692"/>
    </source>
</evidence>
<keyword evidence="1" id="KW-0812">Transmembrane</keyword>
<dbReference type="GeneID" id="35873917"/>
<accession>A0A1I5V419</accession>
<evidence type="ECO:0000313" key="2">
    <source>
        <dbReference type="EMBL" id="SFQ01716.1"/>
    </source>
</evidence>
<dbReference type="STRING" id="1121869.SAMN03084138_03812"/>
<gene>
    <name evidence="2" type="ORF">SAMN03084138_03812</name>
</gene>
<dbReference type="Proteomes" id="UP000182692">
    <property type="component" value="Unassembled WGS sequence"/>
</dbReference>